<accession>A0AA39V994</accession>
<comment type="caution">
    <text evidence="7">The sequence shown here is derived from an EMBL/GenBank/DDBJ whole genome shotgun (WGS) entry which is preliminary data.</text>
</comment>
<feature type="domain" description="Phenol hydroxylase-like C-terminal dimerisation" evidence="6">
    <location>
        <begin position="564"/>
        <end position="692"/>
    </location>
</feature>
<dbReference type="Pfam" id="PF07976">
    <property type="entry name" value="Phe_hydrox_dim"/>
    <property type="match status" value="1"/>
</dbReference>
<evidence type="ECO:0000313" key="8">
    <source>
        <dbReference type="Proteomes" id="UP001166286"/>
    </source>
</evidence>
<protein>
    <recommendedName>
        <fullName evidence="9">FAD-binding domain-containing protein</fullName>
    </recommendedName>
</protein>
<dbReference type="InterPro" id="IPR038220">
    <property type="entry name" value="PHOX_C_sf"/>
</dbReference>
<dbReference type="Gene3D" id="3.40.30.20">
    <property type="match status" value="1"/>
</dbReference>
<dbReference type="EMBL" id="JAFEKC020000004">
    <property type="protein sequence ID" value="KAK0514815.1"/>
    <property type="molecule type" value="Genomic_DNA"/>
</dbReference>
<dbReference type="PANTHER" id="PTHR43004">
    <property type="entry name" value="TRK SYSTEM POTASSIUM UPTAKE PROTEIN"/>
    <property type="match status" value="1"/>
</dbReference>
<dbReference type="Gene3D" id="3.50.50.60">
    <property type="entry name" value="FAD/NAD(P)-binding domain"/>
    <property type="match status" value="1"/>
</dbReference>
<dbReference type="PRINTS" id="PR00420">
    <property type="entry name" value="RNGMNOXGNASE"/>
</dbReference>
<keyword evidence="2" id="KW-0285">Flavoprotein</keyword>
<evidence type="ECO:0000256" key="1">
    <source>
        <dbReference type="ARBA" id="ARBA00007801"/>
    </source>
</evidence>
<evidence type="ECO:0000259" key="5">
    <source>
        <dbReference type="Pfam" id="PF01494"/>
    </source>
</evidence>
<dbReference type="PANTHER" id="PTHR43004:SF20">
    <property type="entry name" value="2-MONOOXYGENASE, PUTATIVE (AFU_ORTHOLOGUE AFUA_1G13660)-RELATED"/>
    <property type="match status" value="1"/>
</dbReference>
<keyword evidence="4" id="KW-0560">Oxidoreductase</keyword>
<dbReference type="GO" id="GO:0016709">
    <property type="term" value="F:oxidoreductase activity, acting on paired donors, with incorporation or reduction of molecular oxygen, NAD(P)H as one donor, and incorporation of one atom of oxygen"/>
    <property type="evidence" value="ECO:0007669"/>
    <property type="project" value="UniProtKB-ARBA"/>
</dbReference>
<dbReference type="SUPFAM" id="SSF54373">
    <property type="entry name" value="FAD-linked reductases, C-terminal domain"/>
    <property type="match status" value="1"/>
</dbReference>
<comment type="similarity">
    <text evidence="1">Belongs to the PheA/TfdB FAD monooxygenase family.</text>
</comment>
<sequence length="733" mass="81210">MARTEANRTWENGFAEPSATASWTLEDSYRTEDGEKSHYEVPSFEKSLSSTIHNSLGLNTVRTWPSLHNGTESPEGVPDWWQPRKEVDVLICGAGPFGLAMAMSLARQGVTFRIIDKGSEPIIAGRADAMHPRSLEILHSWGVAEEFHEEGPLLDHSVVYRNGEKLVYGRAFQSDSRYRGMHTIPQNQIERVFIRDILRHKTIVERSTILDHFQVNDDGSTSHPVEAHVKNIKSGDNELIKAKYLVGAEGAASSIRKQLGIPFDGITTDIHWGIMDCKWETDYPHMTTFGLVLSREHGGCICIPREDGYTRIYTRLDAERVKELAEDRREAGGRVDVHSITPDELLEQTNKVFAPYKLSFAAPLAWFAIWKVSERAARTFSSPDLRVHIGGDAAHVHSVVGAFGMNTAIYDAANLGWKLGLSARNLASPTAILPSYDLERRTFANRVIRVSGAFLRFISGITVPLAEVRNPGDVLATDMEDLEPSDGTRESDLMWCDAHFRRQGTFILGLEVPNIASAICPLGKESGKRRPISIESGRRSPNPRICFDEATTGYLYDSMVGIKRFHILIFGSDLQGPVRERIGRFSQQALGPQGFFATYGGTRMFNIVLILKALPFEKDQLLQGDDLRNLRDNARVVYDDRAPDEDAAYWYGVNHARGAVVAVRPDLCVGTSCWPEEDSALGSYFEGFLTNSEPTKGGLTNGGLTNGGLTNGGLTKGGLRNDWLTNDGLTNGK</sequence>
<gene>
    <name evidence="7" type="ORF">JMJ35_002194</name>
</gene>
<dbReference type="AlphaFoldDB" id="A0AA39V994"/>
<proteinExistence type="inferred from homology"/>
<dbReference type="SUPFAM" id="SSF52833">
    <property type="entry name" value="Thioredoxin-like"/>
    <property type="match status" value="1"/>
</dbReference>
<dbReference type="Proteomes" id="UP001166286">
    <property type="component" value="Unassembled WGS sequence"/>
</dbReference>
<evidence type="ECO:0000256" key="3">
    <source>
        <dbReference type="ARBA" id="ARBA00022827"/>
    </source>
</evidence>
<dbReference type="InterPro" id="IPR036188">
    <property type="entry name" value="FAD/NAD-bd_sf"/>
</dbReference>
<keyword evidence="8" id="KW-1185">Reference proteome</keyword>
<evidence type="ECO:0000256" key="2">
    <source>
        <dbReference type="ARBA" id="ARBA00022630"/>
    </source>
</evidence>
<evidence type="ECO:0000259" key="6">
    <source>
        <dbReference type="Pfam" id="PF07976"/>
    </source>
</evidence>
<dbReference type="InterPro" id="IPR036249">
    <property type="entry name" value="Thioredoxin-like_sf"/>
</dbReference>
<dbReference type="SUPFAM" id="SSF51905">
    <property type="entry name" value="FAD/NAD(P)-binding domain"/>
    <property type="match status" value="1"/>
</dbReference>
<dbReference type="InterPro" id="IPR012941">
    <property type="entry name" value="Phe_hydrox_C_dim_dom"/>
</dbReference>
<dbReference type="Pfam" id="PF01494">
    <property type="entry name" value="FAD_binding_3"/>
    <property type="match status" value="1"/>
</dbReference>
<dbReference type="InterPro" id="IPR050641">
    <property type="entry name" value="RIFMO-like"/>
</dbReference>
<reference evidence="7" key="1">
    <citation type="submission" date="2023-03" db="EMBL/GenBank/DDBJ databases">
        <title>Complete genome of Cladonia borealis.</title>
        <authorList>
            <person name="Park H."/>
        </authorList>
    </citation>
    <scope>NUCLEOTIDE SEQUENCE</scope>
    <source>
        <strain evidence="7">ANT050790</strain>
    </source>
</reference>
<organism evidence="7 8">
    <name type="scientific">Cladonia borealis</name>
    <dbReference type="NCBI Taxonomy" id="184061"/>
    <lineage>
        <taxon>Eukaryota</taxon>
        <taxon>Fungi</taxon>
        <taxon>Dikarya</taxon>
        <taxon>Ascomycota</taxon>
        <taxon>Pezizomycotina</taxon>
        <taxon>Lecanoromycetes</taxon>
        <taxon>OSLEUM clade</taxon>
        <taxon>Lecanoromycetidae</taxon>
        <taxon>Lecanorales</taxon>
        <taxon>Lecanorineae</taxon>
        <taxon>Cladoniaceae</taxon>
        <taxon>Cladonia</taxon>
    </lineage>
</organism>
<keyword evidence="3" id="KW-0274">FAD</keyword>
<dbReference type="GO" id="GO:0071949">
    <property type="term" value="F:FAD binding"/>
    <property type="evidence" value="ECO:0007669"/>
    <property type="project" value="InterPro"/>
</dbReference>
<evidence type="ECO:0000256" key="4">
    <source>
        <dbReference type="ARBA" id="ARBA00023002"/>
    </source>
</evidence>
<dbReference type="InterPro" id="IPR002938">
    <property type="entry name" value="FAD-bd"/>
</dbReference>
<evidence type="ECO:0008006" key="9">
    <source>
        <dbReference type="Google" id="ProtNLM"/>
    </source>
</evidence>
<dbReference type="Gene3D" id="3.30.9.10">
    <property type="entry name" value="D-Amino Acid Oxidase, subunit A, domain 2"/>
    <property type="match status" value="1"/>
</dbReference>
<feature type="domain" description="FAD-binding" evidence="5">
    <location>
        <begin position="86"/>
        <end position="449"/>
    </location>
</feature>
<evidence type="ECO:0000313" key="7">
    <source>
        <dbReference type="EMBL" id="KAK0514815.1"/>
    </source>
</evidence>
<name>A0AA39V994_9LECA</name>